<name>A0A545AM30_9ACTN</name>
<dbReference type="RefSeq" id="WP_142707367.1">
    <property type="nucleotide sequence ID" value="NZ_VIRS01000019.1"/>
</dbReference>
<evidence type="ECO:0000313" key="2">
    <source>
        <dbReference type="Proteomes" id="UP000317982"/>
    </source>
</evidence>
<dbReference type="EMBL" id="VIRS01000019">
    <property type="protein sequence ID" value="TQS42310.1"/>
    <property type="molecule type" value="Genomic_DNA"/>
</dbReference>
<proteinExistence type="predicted"/>
<dbReference type="Proteomes" id="UP000317982">
    <property type="component" value="Unassembled WGS sequence"/>
</dbReference>
<accession>A0A545AM30</accession>
<gene>
    <name evidence="1" type="ORF">FL583_25645</name>
</gene>
<keyword evidence="2" id="KW-1185">Reference proteome</keyword>
<dbReference type="AlphaFoldDB" id="A0A545AM30"/>
<dbReference type="InParanoid" id="A0A545AM30"/>
<protein>
    <submittedName>
        <fullName evidence="1">Uncharacterized protein</fullName>
    </submittedName>
</protein>
<reference evidence="1 2" key="1">
    <citation type="submission" date="2019-07" db="EMBL/GenBank/DDBJ databases">
        <title>Cryptosporangium phraense sp. nov., isolated from plant litter.</title>
        <authorList>
            <person name="Suriyachadkun C."/>
        </authorList>
    </citation>
    <scope>NUCLEOTIDE SEQUENCE [LARGE SCALE GENOMIC DNA]</scope>
    <source>
        <strain evidence="1 2">A-T 5661</strain>
    </source>
</reference>
<evidence type="ECO:0000313" key="1">
    <source>
        <dbReference type="EMBL" id="TQS42310.1"/>
    </source>
</evidence>
<sequence length="96" mass="9960">MIKNLMSTPTATAMPSIWSGKAVPLTARERVALTAHAYCAEVHVSQVSKDKSVLQAAKAGYVGNGITFGTPVQAQLSVDALRVDGRAGSPPRGKPA</sequence>
<organism evidence="1 2">
    <name type="scientific">Cryptosporangium phraense</name>
    <dbReference type="NCBI Taxonomy" id="2593070"/>
    <lineage>
        <taxon>Bacteria</taxon>
        <taxon>Bacillati</taxon>
        <taxon>Actinomycetota</taxon>
        <taxon>Actinomycetes</taxon>
        <taxon>Cryptosporangiales</taxon>
        <taxon>Cryptosporangiaceae</taxon>
        <taxon>Cryptosporangium</taxon>
    </lineage>
</organism>
<comment type="caution">
    <text evidence="1">The sequence shown here is derived from an EMBL/GenBank/DDBJ whole genome shotgun (WGS) entry which is preliminary data.</text>
</comment>